<dbReference type="Pfam" id="PF00057">
    <property type="entry name" value="Ldl_recept_a"/>
    <property type="match status" value="1"/>
</dbReference>
<evidence type="ECO:0000256" key="4">
    <source>
        <dbReference type="ARBA" id="ARBA00022737"/>
    </source>
</evidence>
<dbReference type="SUPFAM" id="SSF57424">
    <property type="entry name" value="LDL receptor-like module"/>
    <property type="match status" value="1"/>
</dbReference>
<dbReference type="Gene3D" id="3.80.10.10">
    <property type="entry name" value="Ribonuclease Inhibitor"/>
    <property type="match status" value="1"/>
</dbReference>
<reference evidence="9 10" key="1">
    <citation type="journal article" date="2023" name="Sci. Data">
        <title>Genome assembly of the Korean intertidal mud-creeper Batillaria attramentaria.</title>
        <authorList>
            <person name="Patra A.K."/>
            <person name="Ho P.T."/>
            <person name="Jun S."/>
            <person name="Lee S.J."/>
            <person name="Kim Y."/>
            <person name="Won Y.J."/>
        </authorList>
    </citation>
    <scope>NUCLEOTIDE SEQUENCE [LARGE SCALE GENOMIC DNA]</scope>
    <source>
        <strain evidence="9">Wonlab-2016</strain>
    </source>
</reference>
<evidence type="ECO:0000256" key="3">
    <source>
        <dbReference type="ARBA" id="ARBA00022692"/>
    </source>
</evidence>
<comment type="caution">
    <text evidence="9">The sequence shown here is derived from an EMBL/GenBank/DDBJ whole genome shotgun (WGS) entry which is preliminary data.</text>
</comment>
<dbReference type="SUPFAM" id="SSF52058">
    <property type="entry name" value="L domain-like"/>
    <property type="match status" value="1"/>
</dbReference>
<evidence type="ECO:0000313" key="9">
    <source>
        <dbReference type="EMBL" id="KAK7488825.1"/>
    </source>
</evidence>
<dbReference type="PROSITE" id="PS50068">
    <property type="entry name" value="LDLRA_2"/>
    <property type="match status" value="1"/>
</dbReference>
<dbReference type="InterPro" id="IPR036055">
    <property type="entry name" value="LDL_receptor-like_sf"/>
</dbReference>
<feature type="disulfide bond" evidence="8">
    <location>
        <begin position="188"/>
        <end position="203"/>
    </location>
</feature>
<dbReference type="GO" id="GO:0016020">
    <property type="term" value="C:membrane"/>
    <property type="evidence" value="ECO:0007669"/>
    <property type="project" value="UniProtKB-SubCell"/>
</dbReference>
<evidence type="ECO:0000256" key="2">
    <source>
        <dbReference type="ARBA" id="ARBA00004308"/>
    </source>
</evidence>
<keyword evidence="6" id="KW-0472">Membrane</keyword>
<dbReference type="Proteomes" id="UP001519460">
    <property type="component" value="Unassembled WGS sequence"/>
</dbReference>
<feature type="disulfide bond" evidence="8">
    <location>
        <begin position="169"/>
        <end position="181"/>
    </location>
</feature>
<keyword evidence="5" id="KW-1133">Transmembrane helix</keyword>
<dbReference type="InterPro" id="IPR023415">
    <property type="entry name" value="LDLR_class-A_CS"/>
</dbReference>
<dbReference type="Pfam" id="PF13855">
    <property type="entry name" value="LRR_8"/>
    <property type="match status" value="1"/>
</dbReference>
<dbReference type="SMART" id="SM00192">
    <property type="entry name" value="LDLa"/>
    <property type="match status" value="2"/>
</dbReference>
<dbReference type="PROSITE" id="PS01209">
    <property type="entry name" value="LDLRA_1"/>
    <property type="match status" value="1"/>
</dbReference>
<accession>A0ABD0KP54</accession>
<evidence type="ECO:0000256" key="5">
    <source>
        <dbReference type="ARBA" id="ARBA00022989"/>
    </source>
</evidence>
<comment type="subcellular location">
    <subcellularLocation>
        <location evidence="2">Endomembrane system</location>
    </subcellularLocation>
    <subcellularLocation>
        <location evidence="1">Membrane</location>
        <topology evidence="1">Single-pass membrane protein</topology>
    </subcellularLocation>
</comment>
<keyword evidence="3" id="KW-0812">Transmembrane</keyword>
<protein>
    <submittedName>
        <fullName evidence="9">Uncharacterized protein</fullName>
    </submittedName>
</protein>
<dbReference type="AlphaFoldDB" id="A0ABD0KP54"/>
<dbReference type="InterPro" id="IPR002172">
    <property type="entry name" value="LDrepeatLR_classA_rpt"/>
</dbReference>
<dbReference type="EMBL" id="JACVVK020000146">
    <property type="protein sequence ID" value="KAK7488825.1"/>
    <property type="molecule type" value="Genomic_DNA"/>
</dbReference>
<evidence type="ECO:0000256" key="6">
    <source>
        <dbReference type="ARBA" id="ARBA00023136"/>
    </source>
</evidence>
<keyword evidence="4" id="KW-0677">Repeat</keyword>
<evidence type="ECO:0000256" key="1">
    <source>
        <dbReference type="ARBA" id="ARBA00004167"/>
    </source>
</evidence>
<gene>
    <name evidence="9" type="ORF">BaRGS_00019960</name>
</gene>
<organism evidence="9 10">
    <name type="scientific">Batillaria attramentaria</name>
    <dbReference type="NCBI Taxonomy" id="370345"/>
    <lineage>
        <taxon>Eukaryota</taxon>
        <taxon>Metazoa</taxon>
        <taxon>Spiralia</taxon>
        <taxon>Lophotrochozoa</taxon>
        <taxon>Mollusca</taxon>
        <taxon>Gastropoda</taxon>
        <taxon>Caenogastropoda</taxon>
        <taxon>Sorbeoconcha</taxon>
        <taxon>Cerithioidea</taxon>
        <taxon>Batillariidae</taxon>
        <taxon>Batillaria</taxon>
    </lineage>
</organism>
<keyword evidence="10" id="KW-1185">Reference proteome</keyword>
<evidence type="ECO:0000256" key="8">
    <source>
        <dbReference type="PROSITE-ProRule" id="PRU00124"/>
    </source>
</evidence>
<dbReference type="GO" id="GO:0012505">
    <property type="term" value="C:endomembrane system"/>
    <property type="evidence" value="ECO:0007669"/>
    <property type="project" value="UniProtKB-SubCell"/>
</dbReference>
<dbReference type="InterPro" id="IPR032675">
    <property type="entry name" value="LRR_dom_sf"/>
</dbReference>
<dbReference type="CDD" id="cd00112">
    <property type="entry name" value="LDLa"/>
    <property type="match status" value="1"/>
</dbReference>
<feature type="disulfide bond" evidence="8">
    <location>
        <begin position="176"/>
        <end position="194"/>
    </location>
</feature>
<keyword evidence="7 8" id="KW-1015">Disulfide bond</keyword>
<sequence length="337" mass="37965">MCNPSVLVCLRYLGLGQWMDGSIAYYLQKRKVYYAHNPSCGALHIGFASLGVRSCHRRVLRSVLCEDVSKVNKSHVQRIRLANPGFFVSSIRHVLCPANHTTHNFLACDVRSECWSRGSRSTGSCLAPLTPLPPSMMCSSGVEYVQYTLVCDFRSDCSDDEQFCVYPKCTTLQRQCHNKQCVRLDQWCDGMDHCIDRSDEIDCGRRASYRPKSIPSPAVVYMHGRGRITIEPLTGSASLSHNLQKLSLAGNPLTSLFERHAGTDYVATKMWALDLFRVYIGELKYGIFKTFPNLQTLNLSETRLGVVPEYGFGAFTQLRVLDLRGCPVYEFSPDVFE</sequence>
<dbReference type="GO" id="GO:0016192">
    <property type="term" value="P:vesicle-mediated transport"/>
    <property type="evidence" value="ECO:0007669"/>
    <property type="project" value="UniProtKB-ARBA"/>
</dbReference>
<dbReference type="InterPro" id="IPR050685">
    <property type="entry name" value="LDLR"/>
</dbReference>
<dbReference type="InterPro" id="IPR001611">
    <property type="entry name" value="Leu-rich_rpt"/>
</dbReference>
<evidence type="ECO:0000313" key="10">
    <source>
        <dbReference type="Proteomes" id="UP001519460"/>
    </source>
</evidence>
<feature type="non-terminal residue" evidence="9">
    <location>
        <position position="337"/>
    </location>
</feature>
<dbReference type="PANTHER" id="PTHR24270">
    <property type="entry name" value="LOW-DENSITY LIPOPROTEIN RECEPTOR-RELATED"/>
    <property type="match status" value="1"/>
</dbReference>
<name>A0ABD0KP54_9CAEN</name>
<dbReference type="Gene3D" id="4.10.400.10">
    <property type="entry name" value="Low-density Lipoprotein Receptor"/>
    <property type="match status" value="1"/>
</dbReference>
<evidence type="ECO:0000256" key="7">
    <source>
        <dbReference type="ARBA" id="ARBA00023157"/>
    </source>
</evidence>
<proteinExistence type="predicted"/>